<keyword evidence="2" id="KW-1185">Reference proteome</keyword>
<dbReference type="Proteomes" id="UP000199228">
    <property type="component" value="Unassembled WGS sequence"/>
</dbReference>
<evidence type="ECO:0000313" key="2">
    <source>
        <dbReference type="Proteomes" id="UP000199228"/>
    </source>
</evidence>
<dbReference type="EMBL" id="FMXR01000008">
    <property type="protein sequence ID" value="SDB15065.1"/>
    <property type="molecule type" value="Genomic_DNA"/>
</dbReference>
<name>A0A1G6B386_EUBOX</name>
<gene>
    <name evidence="1" type="ORF">SAMN02910417_01108</name>
</gene>
<dbReference type="RefSeq" id="WP_090173083.1">
    <property type="nucleotide sequence ID" value="NZ_FMXR01000008.1"/>
</dbReference>
<evidence type="ECO:0000313" key="1">
    <source>
        <dbReference type="EMBL" id="SDB15065.1"/>
    </source>
</evidence>
<organism evidence="1 2">
    <name type="scientific">Eubacterium oxidoreducens</name>
    <dbReference type="NCBI Taxonomy" id="1732"/>
    <lineage>
        <taxon>Bacteria</taxon>
        <taxon>Bacillati</taxon>
        <taxon>Bacillota</taxon>
        <taxon>Clostridia</taxon>
        <taxon>Eubacteriales</taxon>
        <taxon>Eubacteriaceae</taxon>
        <taxon>Eubacterium</taxon>
    </lineage>
</organism>
<reference evidence="1 2" key="1">
    <citation type="submission" date="2016-10" db="EMBL/GenBank/DDBJ databases">
        <authorList>
            <person name="de Groot N.N."/>
        </authorList>
    </citation>
    <scope>NUCLEOTIDE SEQUENCE [LARGE SCALE GENOMIC DNA]</scope>
    <source>
        <strain evidence="1 2">DSM 3217</strain>
    </source>
</reference>
<accession>A0A1G6B386</accession>
<proteinExistence type="predicted"/>
<dbReference type="STRING" id="1732.SAMN02910417_01108"/>
<sequence length="76" mass="8595">MVKDVTLEDDNSPYGGVSYAGETLYAFLDEVGIKRDTNIEEINNTLALCGIKQVKEEEVWKYYIPLGCKEFAKNTL</sequence>
<dbReference type="AlphaFoldDB" id="A0A1G6B386"/>
<protein>
    <submittedName>
        <fullName evidence="1">Uncharacterized protein</fullName>
    </submittedName>
</protein>